<protein>
    <recommendedName>
        <fullName evidence="2 3">Segregation and condensation protein A</fullName>
    </recommendedName>
</protein>
<comment type="subcellular location">
    <subcellularLocation>
        <location evidence="3">Cytoplasm</location>
    </subcellularLocation>
    <text evidence="3">Associated with two foci at the outer edges of the nucleoid region in young cells, and at four foci within both cell halves in older cells.</text>
</comment>
<evidence type="ECO:0000313" key="6">
    <source>
        <dbReference type="Proteomes" id="UP000031546"/>
    </source>
</evidence>
<evidence type="ECO:0000313" key="4">
    <source>
        <dbReference type="EMBL" id="KIH71926.1"/>
    </source>
</evidence>
<dbReference type="GeneID" id="77844071"/>
<dbReference type="Proteomes" id="UP000031546">
    <property type="component" value="Unassembled WGS sequence"/>
</dbReference>
<dbReference type="STRING" id="45670.SN16_00760"/>
<dbReference type="EMBL" id="JABEVU030000001">
    <property type="protein sequence ID" value="MDB0579070.1"/>
    <property type="molecule type" value="Genomic_DNA"/>
</dbReference>
<dbReference type="Gene3D" id="6.10.250.2410">
    <property type="match status" value="1"/>
</dbReference>
<evidence type="ECO:0000256" key="2">
    <source>
        <dbReference type="ARBA" id="ARBA00044777"/>
    </source>
</evidence>
<evidence type="ECO:0000256" key="1">
    <source>
        <dbReference type="ARBA" id="ARBA00022829"/>
    </source>
</evidence>
<organism evidence="4 6">
    <name type="scientific">Salinicoccus roseus</name>
    <dbReference type="NCBI Taxonomy" id="45670"/>
    <lineage>
        <taxon>Bacteria</taxon>
        <taxon>Bacillati</taxon>
        <taxon>Bacillota</taxon>
        <taxon>Bacilli</taxon>
        <taxon>Bacillales</taxon>
        <taxon>Staphylococcaceae</taxon>
        <taxon>Salinicoccus</taxon>
    </lineage>
</organism>
<dbReference type="InterPro" id="IPR003768">
    <property type="entry name" value="ScpA"/>
</dbReference>
<name>A0A0C2HQY4_9STAP</name>
<reference evidence="5" key="3">
    <citation type="submission" date="2022-12" db="EMBL/GenBank/DDBJ databases">
        <title>Genome analysis and biological profiling of marine Salinicoccus roseus MOSEL-ME25.</title>
        <authorList>
            <person name="Mirza F.T."/>
            <person name="Xie Y."/>
            <person name="Shinwari Z.K."/>
        </authorList>
    </citation>
    <scope>NUCLEOTIDE SEQUENCE</scope>
    <source>
        <strain evidence="5">MOSEL-ME25</strain>
    </source>
</reference>
<keyword evidence="1 3" id="KW-0159">Chromosome partition</keyword>
<keyword evidence="3" id="KW-0132">Cell division</keyword>
<dbReference type="GO" id="GO:0007059">
    <property type="term" value="P:chromosome segregation"/>
    <property type="evidence" value="ECO:0007669"/>
    <property type="project" value="UniProtKB-UniRule"/>
</dbReference>
<reference evidence="5" key="2">
    <citation type="submission" date="2020-04" db="EMBL/GenBank/DDBJ databases">
        <authorList>
            <person name="Tanveer F."/>
            <person name="Xie Y."/>
            <person name="Shinwari Z.K."/>
        </authorList>
    </citation>
    <scope>NUCLEOTIDE SEQUENCE</scope>
    <source>
        <strain evidence="5">MOSEL-ME25</strain>
    </source>
</reference>
<dbReference type="Proteomes" id="UP000527860">
    <property type="component" value="Unassembled WGS sequence"/>
</dbReference>
<dbReference type="OrthoDB" id="9811016at2"/>
<comment type="function">
    <text evidence="3">Participates in chromosomal partition during cell division. May act via the formation of a condensin-like complex containing Smc and ScpB that pull DNA away from mid-cell into both cell halves.</text>
</comment>
<dbReference type="GO" id="GO:0051301">
    <property type="term" value="P:cell division"/>
    <property type="evidence" value="ECO:0007669"/>
    <property type="project" value="UniProtKB-KW"/>
</dbReference>
<dbReference type="EMBL" id="JXII01000001">
    <property type="protein sequence ID" value="KIH71926.1"/>
    <property type="molecule type" value="Genomic_DNA"/>
</dbReference>
<comment type="subunit">
    <text evidence="3">Component of a cohesin-like complex composed of ScpA, ScpB and the Smc homodimer, in which ScpA and ScpB bind to the head domain of Smc. The presence of the three proteins is required for the association of the complex with DNA.</text>
</comment>
<keyword evidence="3" id="KW-0963">Cytoplasm</keyword>
<dbReference type="GO" id="GO:0005737">
    <property type="term" value="C:cytoplasm"/>
    <property type="evidence" value="ECO:0007669"/>
    <property type="project" value="UniProtKB-SubCell"/>
</dbReference>
<evidence type="ECO:0000313" key="7">
    <source>
        <dbReference type="Proteomes" id="UP000527860"/>
    </source>
</evidence>
<reference evidence="4 6" key="1">
    <citation type="submission" date="2015-01" db="EMBL/GenBank/DDBJ databases">
        <title>Genome sequences of high lactate-tolerant strain Salinicoccus roseus W12 with industrial interest.</title>
        <authorList>
            <person name="Wang H."/>
            <person name="Yu B."/>
        </authorList>
    </citation>
    <scope>NUCLEOTIDE SEQUENCE [LARGE SCALE GENOMIC DNA]</scope>
    <source>
        <strain evidence="4 6">W12</strain>
    </source>
</reference>
<accession>A0A0C2HQY4</accession>
<keyword evidence="3" id="KW-0131">Cell cycle</keyword>
<keyword evidence="7" id="KW-1185">Reference proteome</keyword>
<dbReference type="HAMAP" id="MF_01805">
    <property type="entry name" value="ScpA"/>
    <property type="match status" value="1"/>
</dbReference>
<dbReference type="PANTHER" id="PTHR33969">
    <property type="entry name" value="SEGREGATION AND CONDENSATION PROTEIN A"/>
    <property type="match status" value="1"/>
</dbReference>
<proteinExistence type="inferred from homology"/>
<dbReference type="AlphaFoldDB" id="A0A0C2HQY4"/>
<dbReference type="RefSeq" id="WP_040104700.1">
    <property type="nucleotide sequence ID" value="NZ_JABEVU030000001.1"/>
</dbReference>
<evidence type="ECO:0000313" key="5">
    <source>
        <dbReference type="EMBL" id="MDB0579070.1"/>
    </source>
</evidence>
<evidence type="ECO:0000256" key="3">
    <source>
        <dbReference type="HAMAP-Rule" id="MF_01805"/>
    </source>
</evidence>
<sequence length="237" mass="28072">MNGYKVQLDVFEGPLDLLLHLIKELEIDIYDIPMKTLTRQYMEYIDEMKELEINVASEYLVMASELLKIKSHMLLPEPPHLEEEYEDPRESLMEQLIEYQNYKQYAEQLAELKKQNERIYIKAPHVFEEQADDDAPLEVSLADLMVAYQKVRDRISIDRPRNITVRRESVSREAAEAFLRQRFEGKRSLGLRDLFTFSESKPKVVAVFITLLDFVKDNQLAIRPRGHEDFEIERLYD</sequence>
<dbReference type="PANTHER" id="PTHR33969:SF2">
    <property type="entry name" value="SEGREGATION AND CONDENSATION PROTEIN A"/>
    <property type="match status" value="1"/>
</dbReference>
<dbReference type="GO" id="GO:0006260">
    <property type="term" value="P:DNA replication"/>
    <property type="evidence" value="ECO:0007669"/>
    <property type="project" value="UniProtKB-UniRule"/>
</dbReference>
<comment type="similarity">
    <text evidence="3">Belongs to the ScpA family.</text>
</comment>
<dbReference type="Pfam" id="PF02616">
    <property type="entry name" value="SMC_ScpA"/>
    <property type="match status" value="1"/>
</dbReference>
<gene>
    <name evidence="3" type="primary">scpA</name>
    <name evidence="5" type="ORF">F7P68_0000775</name>
    <name evidence="4" type="ORF">SN16_00760</name>
</gene>
<comment type="caution">
    <text evidence="4">The sequence shown here is derived from an EMBL/GenBank/DDBJ whole genome shotgun (WGS) entry which is preliminary data.</text>
</comment>